<reference evidence="1 2" key="1">
    <citation type="submission" date="2023-04" db="EMBL/GenBank/DDBJ databases">
        <authorList>
            <person name="Hsu D."/>
        </authorList>
    </citation>
    <scope>NUCLEOTIDE SEQUENCE [LARGE SCALE GENOMIC DNA]</scope>
    <source>
        <strain evidence="1 2">MK1</strain>
    </source>
</reference>
<keyword evidence="2" id="KW-1185">Reference proteome</keyword>
<name>A0AAU0USJ1_9FIRM</name>
<accession>A0AAU0USJ1</accession>
<dbReference type="RefSeq" id="WP_366922788.1">
    <property type="nucleotide sequence ID" value="NZ_CP121694.1"/>
</dbReference>
<dbReference type="SUPFAM" id="SSF143011">
    <property type="entry name" value="RelE-like"/>
    <property type="match status" value="1"/>
</dbReference>
<dbReference type="Proteomes" id="UP001329915">
    <property type="component" value="Chromosome"/>
</dbReference>
<protein>
    <submittedName>
        <fullName evidence="1">Type II toxin-antitoxin system YoeB family toxin</fullName>
    </submittedName>
</protein>
<dbReference type="AlphaFoldDB" id="A0AAU0USJ1"/>
<gene>
    <name evidence="1" type="ORF">MFMK1_003262</name>
</gene>
<dbReference type="InterPro" id="IPR035093">
    <property type="entry name" value="RelE/ParE_toxin_dom_sf"/>
</dbReference>
<dbReference type="EMBL" id="CP121694">
    <property type="protein sequence ID" value="WRO23402.1"/>
    <property type="molecule type" value="Genomic_DNA"/>
</dbReference>
<proteinExistence type="predicted"/>
<dbReference type="Gene3D" id="3.30.2310.20">
    <property type="entry name" value="RelE-like"/>
    <property type="match status" value="1"/>
</dbReference>
<evidence type="ECO:0000313" key="2">
    <source>
        <dbReference type="Proteomes" id="UP001329915"/>
    </source>
</evidence>
<dbReference type="KEGG" id="dbc:MFMK1_003262"/>
<evidence type="ECO:0000313" key="1">
    <source>
        <dbReference type="EMBL" id="WRO23402.1"/>
    </source>
</evidence>
<organism evidence="1 2">
    <name type="scientific">Metallumcola ferriviriculae</name>
    <dbReference type="NCBI Taxonomy" id="3039180"/>
    <lineage>
        <taxon>Bacteria</taxon>
        <taxon>Bacillati</taxon>
        <taxon>Bacillota</taxon>
        <taxon>Clostridia</taxon>
        <taxon>Neomoorellales</taxon>
        <taxon>Desulfitibacteraceae</taxon>
        <taxon>Metallumcola</taxon>
    </lineage>
</organism>
<sequence>MLIEYEKDLVREIFNDFDLMKKEIGKDRARATKKRLDQLKAAINFSIYLTTGLGKPHPLYKNLKGYYGITITGNVRLIVKPDAVSLEPEALKECDTVIIKGVMDYHGRKNEWLIP</sequence>